<protein>
    <submittedName>
        <fullName evidence="1">Uncharacterized protein</fullName>
    </submittedName>
</protein>
<proteinExistence type="predicted"/>
<dbReference type="Proteomes" id="UP001159363">
    <property type="component" value="Chromosome 7"/>
</dbReference>
<accession>A0ABQ9H1J8</accession>
<dbReference type="EMBL" id="JARBHB010000008">
    <property type="protein sequence ID" value="KAJ8878137.1"/>
    <property type="molecule type" value="Genomic_DNA"/>
</dbReference>
<sequence>MPITLARADTLAREATHRCNQGQRRLETGYEVSQWPLGQEDHERACRGPPLPRHWQHSFCRTEKHTGFPVSPTLAFRRCSILTSFTLTDSEDLDVKIHPNLSTQPVGLAADWQTNHHLEETALWPIENLPRRTVTNQTQELRQSLAWPIGGQVRRHQRKCHISRLSAYLFCDVTFIGVSKVESRVAAAILLSSHLGETGSIPGGVAPGFSQAAVVPDDTTGRRVFSENSRFPRPFTFQHCSIFTWLHLHQLSRPRCEKGAAPECKGERNPETPEKTSRLVASSGTILTCGNPGVARPGIELGSPRWEPSRLTAKPQRPLPFLWMCALSDWLREALGTGLVPSWSLRAGEGSLLSGLQTGDYWRARLGLEVQDTALPLYPELLCVRTPKDFEGNPRRWSKARSRTGNFADSFGEQLDPKIRSVLDSRLVAHCLMPKFRPRIGSMGFGDFFLAVQLLGRICSGCSLQTAIQLEKEAKCTRVCSVAYPQMNWRNFRVSNELAKLPGI</sequence>
<gene>
    <name evidence="1" type="ORF">PR048_022604</name>
</gene>
<evidence type="ECO:0000313" key="1">
    <source>
        <dbReference type="EMBL" id="KAJ8878137.1"/>
    </source>
</evidence>
<evidence type="ECO:0000313" key="2">
    <source>
        <dbReference type="Proteomes" id="UP001159363"/>
    </source>
</evidence>
<name>A0ABQ9H1J8_9NEOP</name>
<keyword evidence="2" id="KW-1185">Reference proteome</keyword>
<organism evidence="1 2">
    <name type="scientific">Dryococelus australis</name>
    <dbReference type="NCBI Taxonomy" id="614101"/>
    <lineage>
        <taxon>Eukaryota</taxon>
        <taxon>Metazoa</taxon>
        <taxon>Ecdysozoa</taxon>
        <taxon>Arthropoda</taxon>
        <taxon>Hexapoda</taxon>
        <taxon>Insecta</taxon>
        <taxon>Pterygota</taxon>
        <taxon>Neoptera</taxon>
        <taxon>Polyneoptera</taxon>
        <taxon>Phasmatodea</taxon>
        <taxon>Verophasmatodea</taxon>
        <taxon>Anareolatae</taxon>
        <taxon>Phasmatidae</taxon>
        <taxon>Eurycanthinae</taxon>
        <taxon>Dryococelus</taxon>
    </lineage>
</organism>
<reference evidence="1 2" key="1">
    <citation type="submission" date="2023-02" db="EMBL/GenBank/DDBJ databases">
        <title>LHISI_Scaffold_Assembly.</title>
        <authorList>
            <person name="Stuart O.P."/>
            <person name="Cleave R."/>
            <person name="Magrath M.J.L."/>
            <person name="Mikheyev A.S."/>
        </authorList>
    </citation>
    <scope>NUCLEOTIDE SEQUENCE [LARGE SCALE GENOMIC DNA]</scope>
    <source>
        <strain evidence="1">Daus_M_001</strain>
        <tissue evidence="1">Leg muscle</tissue>
    </source>
</reference>
<comment type="caution">
    <text evidence="1">The sequence shown here is derived from an EMBL/GenBank/DDBJ whole genome shotgun (WGS) entry which is preliminary data.</text>
</comment>